<dbReference type="SUPFAM" id="SSF56300">
    <property type="entry name" value="Metallo-dependent phosphatases"/>
    <property type="match status" value="1"/>
</dbReference>
<keyword evidence="2" id="KW-1185">Reference proteome</keyword>
<name>A0ABX5V8R1_9BACT</name>
<proteinExistence type="predicted"/>
<evidence type="ECO:0000313" key="1">
    <source>
        <dbReference type="EMBL" id="QCT93762.1"/>
    </source>
</evidence>
<reference evidence="1 2" key="1">
    <citation type="submission" date="2019-05" db="EMBL/GenBank/DDBJ databases">
        <title>A comparative analysis of the Nautiliaceae.</title>
        <authorList>
            <person name="Grosche A."/>
            <person name="Smedile F."/>
            <person name="Vetriani C."/>
        </authorList>
    </citation>
    <scope>NUCLEOTIDE SEQUENCE [LARGE SCALE GENOMIC DNA]</scope>
    <source>
        <strain evidence="1 2">TB-2</strain>
    </source>
</reference>
<evidence type="ECO:0008006" key="3">
    <source>
        <dbReference type="Google" id="ProtNLM"/>
    </source>
</evidence>
<dbReference type="Gene3D" id="3.30.750.180">
    <property type="entry name" value="GpdQ, beta-strand dimerisation domain"/>
    <property type="match status" value="1"/>
</dbReference>
<dbReference type="InterPro" id="IPR042281">
    <property type="entry name" value="GpdQ_beta-strand"/>
</dbReference>
<protein>
    <recommendedName>
        <fullName evidence="3">Calcineurin-like phosphoesterase domain-containing protein</fullName>
    </recommendedName>
</protein>
<accession>A0ABX5V8R1</accession>
<organism evidence="1 2">
    <name type="scientific">Caminibacter mediatlanticus TB-2</name>
    <dbReference type="NCBI Taxonomy" id="391592"/>
    <lineage>
        <taxon>Bacteria</taxon>
        <taxon>Pseudomonadati</taxon>
        <taxon>Campylobacterota</taxon>
        <taxon>Epsilonproteobacteria</taxon>
        <taxon>Nautiliales</taxon>
        <taxon>Nautiliaceae</taxon>
        <taxon>Caminibacter</taxon>
    </lineage>
</organism>
<evidence type="ECO:0000313" key="2">
    <source>
        <dbReference type="Proteomes" id="UP000306825"/>
    </source>
</evidence>
<gene>
    <name evidence="1" type="ORF">FE773_00730</name>
</gene>
<dbReference type="EMBL" id="CP040463">
    <property type="protein sequence ID" value="QCT93762.1"/>
    <property type="molecule type" value="Genomic_DNA"/>
</dbReference>
<sequence length="139" mass="16537">MCEIRYEWLENILQNTNKNCFIFMHHHPVKIGINVIDDINFLSFNRFFNLISKYNVKHLFFGHIHRNVFGVKNGIGYFGIRSTNHQLALKNTNKKYLTNEEKPNYAVIDIIDGNVNINLHEYLEEERVYLYDEESVKPS</sequence>
<dbReference type="Proteomes" id="UP000306825">
    <property type="component" value="Chromosome"/>
</dbReference>
<dbReference type="InterPro" id="IPR029052">
    <property type="entry name" value="Metallo-depent_PP-like"/>
</dbReference>